<dbReference type="InterPro" id="IPR004181">
    <property type="entry name" value="Znf_MIZ"/>
</dbReference>
<keyword evidence="7" id="KW-0436">Ligase</keyword>
<evidence type="ECO:0000256" key="5">
    <source>
        <dbReference type="SAM" id="MobiDB-lite"/>
    </source>
</evidence>
<dbReference type="GO" id="GO:0016874">
    <property type="term" value="F:ligase activity"/>
    <property type="evidence" value="ECO:0007669"/>
    <property type="project" value="UniProtKB-KW"/>
</dbReference>
<evidence type="ECO:0000259" key="6">
    <source>
        <dbReference type="PROSITE" id="PS51044"/>
    </source>
</evidence>
<evidence type="ECO:0000256" key="3">
    <source>
        <dbReference type="ARBA" id="ARBA00022833"/>
    </source>
</evidence>
<gene>
    <name evidence="7" type="primary">SIZ1</name>
    <name evidence="7" type="ORF">KSP40_PGU018580</name>
</gene>
<feature type="compositionally biased region" description="Polar residues" evidence="5">
    <location>
        <begin position="404"/>
        <end position="418"/>
    </location>
</feature>
<accession>A0ABR2M1H3</accession>
<dbReference type="InterPro" id="IPR013083">
    <property type="entry name" value="Znf_RING/FYVE/PHD"/>
</dbReference>
<dbReference type="Pfam" id="PF02891">
    <property type="entry name" value="zf-MIZ"/>
    <property type="match status" value="1"/>
</dbReference>
<evidence type="ECO:0000313" key="7">
    <source>
        <dbReference type="EMBL" id="KAK8955947.1"/>
    </source>
</evidence>
<sequence>MGVKLGSTGTGTITTYDTYLMSGARMKIAGRFKPCIHMGCFDLETFVELNQRSRKWQCPICLKNYSLENMIIDPYFNRITSLMRNCGEDVNEIDIKPDGSWRAKFSGDIKDLLQWHLPDGTVCTLADTVVKPEMPVFPQVKKEFIADGYTGLKLGIRKNNNGDWVFNKPGITEHQSLGTLALEKSGDFCQNIIPTSSSATGSYRDGEDPSVNQDGGGSFDLHFNGHELDSISLDLYKVGEPDPQLIIEKLEMHFPDESGMRTDAVSYLGFCDNSTDDFVLPLWPLQTCPQNGQGLKLFGSDTDVSDAFTGIGPHDYHLRSNGYGEACQAQDLPSCPDNSSNGSLMNSNPLTYSCGDPSLQIFLPSQPVASVPSQIDLSGQLEIDNSISADDWMSLTLGGVSEPHVNSTSANGQSSEQHFTPEESRESLATGQ</sequence>
<dbReference type="PANTHER" id="PTHR10782:SF102">
    <property type="entry name" value="E3 SUMO-PROTEIN LIGASE SIZ1"/>
    <property type="match status" value="1"/>
</dbReference>
<dbReference type="Proteomes" id="UP001412067">
    <property type="component" value="Unassembled WGS sequence"/>
</dbReference>
<comment type="caution">
    <text evidence="7">The sequence shown here is derived from an EMBL/GenBank/DDBJ whole genome shotgun (WGS) entry which is preliminary data.</text>
</comment>
<feature type="region of interest" description="Disordered" evidence="5">
    <location>
        <begin position="403"/>
        <end position="432"/>
    </location>
</feature>
<protein>
    <submittedName>
        <fullName evidence="7">E3 SUMO-protein ligase SIZ1</fullName>
    </submittedName>
</protein>
<dbReference type="PANTHER" id="PTHR10782">
    <property type="entry name" value="ZINC FINGER MIZ DOMAIN-CONTAINING PROTEIN"/>
    <property type="match status" value="1"/>
</dbReference>
<proteinExistence type="predicted"/>
<keyword evidence="3" id="KW-0862">Zinc</keyword>
<evidence type="ECO:0000256" key="2">
    <source>
        <dbReference type="ARBA" id="ARBA00022771"/>
    </source>
</evidence>
<dbReference type="PROSITE" id="PS51044">
    <property type="entry name" value="ZF_SP_RING"/>
    <property type="match status" value="1"/>
</dbReference>
<reference evidence="7 8" key="1">
    <citation type="journal article" date="2022" name="Nat. Plants">
        <title>Genomes of leafy and leafless Platanthera orchids illuminate the evolution of mycoheterotrophy.</title>
        <authorList>
            <person name="Li M.H."/>
            <person name="Liu K.W."/>
            <person name="Li Z."/>
            <person name="Lu H.C."/>
            <person name="Ye Q.L."/>
            <person name="Zhang D."/>
            <person name="Wang J.Y."/>
            <person name="Li Y.F."/>
            <person name="Zhong Z.M."/>
            <person name="Liu X."/>
            <person name="Yu X."/>
            <person name="Liu D.K."/>
            <person name="Tu X.D."/>
            <person name="Liu B."/>
            <person name="Hao Y."/>
            <person name="Liao X.Y."/>
            <person name="Jiang Y.T."/>
            <person name="Sun W.H."/>
            <person name="Chen J."/>
            <person name="Chen Y.Q."/>
            <person name="Ai Y."/>
            <person name="Zhai J.W."/>
            <person name="Wu S.S."/>
            <person name="Zhou Z."/>
            <person name="Hsiao Y.Y."/>
            <person name="Wu W.L."/>
            <person name="Chen Y.Y."/>
            <person name="Lin Y.F."/>
            <person name="Hsu J.L."/>
            <person name="Li C.Y."/>
            <person name="Wang Z.W."/>
            <person name="Zhao X."/>
            <person name="Zhong W.Y."/>
            <person name="Ma X.K."/>
            <person name="Ma L."/>
            <person name="Huang J."/>
            <person name="Chen G.Z."/>
            <person name="Huang M.Z."/>
            <person name="Huang L."/>
            <person name="Peng D.H."/>
            <person name="Luo Y.B."/>
            <person name="Zou S.Q."/>
            <person name="Chen S.P."/>
            <person name="Lan S."/>
            <person name="Tsai W.C."/>
            <person name="Van de Peer Y."/>
            <person name="Liu Z.J."/>
        </authorList>
    </citation>
    <scope>NUCLEOTIDE SEQUENCE [LARGE SCALE GENOMIC DNA]</scope>
    <source>
        <strain evidence="7">Lor288</strain>
    </source>
</reference>
<organism evidence="7 8">
    <name type="scientific">Platanthera guangdongensis</name>
    <dbReference type="NCBI Taxonomy" id="2320717"/>
    <lineage>
        <taxon>Eukaryota</taxon>
        <taxon>Viridiplantae</taxon>
        <taxon>Streptophyta</taxon>
        <taxon>Embryophyta</taxon>
        <taxon>Tracheophyta</taxon>
        <taxon>Spermatophyta</taxon>
        <taxon>Magnoliopsida</taxon>
        <taxon>Liliopsida</taxon>
        <taxon>Asparagales</taxon>
        <taxon>Orchidaceae</taxon>
        <taxon>Orchidoideae</taxon>
        <taxon>Orchideae</taxon>
        <taxon>Orchidinae</taxon>
        <taxon>Platanthera</taxon>
    </lineage>
</organism>
<name>A0ABR2M1H3_9ASPA</name>
<evidence type="ECO:0000256" key="1">
    <source>
        <dbReference type="ARBA" id="ARBA00022723"/>
    </source>
</evidence>
<evidence type="ECO:0000313" key="8">
    <source>
        <dbReference type="Proteomes" id="UP001412067"/>
    </source>
</evidence>
<keyword evidence="2 4" id="KW-0863">Zinc-finger</keyword>
<keyword evidence="1" id="KW-0479">Metal-binding</keyword>
<dbReference type="Gene3D" id="3.30.40.10">
    <property type="entry name" value="Zinc/RING finger domain, C3HC4 (zinc finger)"/>
    <property type="match status" value="1"/>
</dbReference>
<dbReference type="EMBL" id="JBBWWR010000013">
    <property type="protein sequence ID" value="KAK8955947.1"/>
    <property type="molecule type" value="Genomic_DNA"/>
</dbReference>
<keyword evidence="8" id="KW-1185">Reference proteome</keyword>
<evidence type="ECO:0000256" key="4">
    <source>
        <dbReference type="PROSITE-ProRule" id="PRU00452"/>
    </source>
</evidence>
<feature type="domain" description="SP-RING-type" evidence="6">
    <location>
        <begin position="1"/>
        <end position="85"/>
    </location>
</feature>